<feature type="region of interest" description="Disordered" evidence="1">
    <location>
        <begin position="283"/>
        <end position="305"/>
    </location>
</feature>
<protein>
    <submittedName>
        <fullName evidence="2">Uncharacterized protein</fullName>
    </submittedName>
</protein>
<dbReference type="GO" id="GO:0016251">
    <property type="term" value="F:RNA polymerase II general transcription initiation factor activity"/>
    <property type="evidence" value="ECO:0007669"/>
    <property type="project" value="InterPro"/>
</dbReference>
<dbReference type="PANTHER" id="PTHR15132:SF1">
    <property type="entry name" value="SNRNA-ACTIVATING PROTEIN COMPLEX SUBUNIT 2"/>
    <property type="match status" value="1"/>
</dbReference>
<evidence type="ECO:0000313" key="3">
    <source>
        <dbReference type="Proteomes" id="UP000694580"/>
    </source>
</evidence>
<feature type="compositionally biased region" description="Low complexity" evidence="1">
    <location>
        <begin position="32"/>
        <end position="47"/>
    </location>
</feature>
<reference evidence="2" key="3">
    <citation type="submission" date="2025-09" db="UniProtKB">
        <authorList>
            <consortium name="Ensembl"/>
        </authorList>
    </citation>
    <scope>IDENTIFICATION</scope>
</reference>
<reference evidence="2" key="2">
    <citation type="submission" date="2025-08" db="UniProtKB">
        <authorList>
            <consortium name="Ensembl"/>
        </authorList>
    </citation>
    <scope>IDENTIFICATION</scope>
</reference>
<proteinExistence type="predicted"/>
<sequence>MKPPARRRNPPNRFFPKKHERTTSRRSKNELPTAPTTSTSLPSSSSPSSPPSPAPPAAAATSRTTASLKVGDHRKLLYALKKQHSLHRELDVSALHAAGPKCSLEESFIKSLKMSVARQVFLQVHRQLREERQKKVPIQLWADLANRMAGRHEETISASFSQMLVIAATEPHSLRHSEPPHPLHNAPSSFAAPQMSASQRNQMSASRGTSNRGAGKLSGTGAGLTPSLHSPPGVRASPGQPTSSANSPQTATPGNTRLQPPSSISAPDVRPEAVFTENRLAADNAARSSSKSIGTEGGQAPLETHIKPKPTVDFERIYCYLSKVSKMTSENRLTAMESAVVLDLLMSLQEEIPLLNGRELQRHLIDIHGHLNTALKQPRVAPEEDTASVTKSGNSAETAAGEGAEQPAAAEIPDPTVNWEDLGLCPLNPFMVPLSLLARKESS</sequence>
<gene>
    <name evidence="2" type="primary">SNAPC2</name>
</gene>
<accession>A0AAY4AFV0</accession>
<feature type="region of interest" description="Disordered" evidence="1">
    <location>
        <begin position="1"/>
        <end position="67"/>
    </location>
</feature>
<dbReference type="Ensembl" id="ENSDCDT00010008169.1">
    <property type="protein sequence ID" value="ENSDCDP00010007782.1"/>
    <property type="gene ID" value="ENSDCDG00010003483.1"/>
</dbReference>
<dbReference type="Proteomes" id="UP000694580">
    <property type="component" value="Chromosome 1"/>
</dbReference>
<feature type="compositionally biased region" description="Low complexity" evidence="1">
    <location>
        <begin position="396"/>
        <end position="411"/>
    </location>
</feature>
<dbReference type="InterPro" id="IPR021281">
    <property type="entry name" value="SNAPC2"/>
</dbReference>
<feature type="compositionally biased region" description="Polar residues" evidence="1">
    <location>
        <begin position="195"/>
        <end position="212"/>
    </location>
</feature>
<feature type="region of interest" description="Disordered" evidence="1">
    <location>
        <begin position="172"/>
        <end position="268"/>
    </location>
</feature>
<dbReference type="GeneTree" id="ENSGT00390000017407"/>
<feature type="compositionally biased region" description="Basic residues" evidence="1">
    <location>
        <begin position="1"/>
        <end position="20"/>
    </location>
</feature>
<evidence type="ECO:0000313" key="2">
    <source>
        <dbReference type="Ensembl" id="ENSDCDP00010007782.1"/>
    </source>
</evidence>
<dbReference type="Pfam" id="PF11035">
    <property type="entry name" value="SNAPC2"/>
    <property type="match status" value="1"/>
</dbReference>
<feature type="compositionally biased region" description="Basic and acidic residues" evidence="1">
    <location>
        <begin position="172"/>
        <end position="181"/>
    </location>
</feature>
<reference evidence="2 3" key="1">
    <citation type="submission" date="2020-06" db="EMBL/GenBank/DDBJ databases">
        <authorList>
            <consortium name="Wellcome Sanger Institute Data Sharing"/>
        </authorList>
    </citation>
    <scope>NUCLEOTIDE SEQUENCE [LARGE SCALE GENOMIC DNA]</scope>
</reference>
<feature type="compositionally biased region" description="Low complexity" evidence="1">
    <location>
        <begin position="57"/>
        <end position="67"/>
    </location>
</feature>
<feature type="compositionally biased region" description="Polar residues" evidence="1">
    <location>
        <begin position="239"/>
        <end position="265"/>
    </location>
</feature>
<feature type="region of interest" description="Disordered" evidence="1">
    <location>
        <begin position="376"/>
        <end position="415"/>
    </location>
</feature>
<organism evidence="2 3">
    <name type="scientific">Denticeps clupeoides</name>
    <name type="common">denticle herring</name>
    <dbReference type="NCBI Taxonomy" id="299321"/>
    <lineage>
        <taxon>Eukaryota</taxon>
        <taxon>Metazoa</taxon>
        <taxon>Chordata</taxon>
        <taxon>Craniata</taxon>
        <taxon>Vertebrata</taxon>
        <taxon>Euteleostomi</taxon>
        <taxon>Actinopterygii</taxon>
        <taxon>Neopterygii</taxon>
        <taxon>Teleostei</taxon>
        <taxon>Clupei</taxon>
        <taxon>Clupeiformes</taxon>
        <taxon>Denticipitoidei</taxon>
        <taxon>Denticipitidae</taxon>
        <taxon>Denticeps</taxon>
    </lineage>
</organism>
<name>A0AAY4AFV0_9TELE</name>
<dbReference type="AlphaFoldDB" id="A0AAY4AFV0"/>
<keyword evidence="3" id="KW-1185">Reference proteome</keyword>
<dbReference type="PANTHER" id="PTHR15132">
    <property type="entry name" value="SNRNA-ACTIVATING PROTEIN COMPLEX SUBUNIT 2"/>
    <property type="match status" value="1"/>
</dbReference>
<dbReference type="GO" id="GO:0009301">
    <property type="term" value="P:snRNA transcription"/>
    <property type="evidence" value="ECO:0007669"/>
    <property type="project" value="InterPro"/>
</dbReference>
<dbReference type="GO" id="GO:0016604">
    <property type="term" value="C:nuclear body"/>
    <property type="evidence" value="ECO:0007669"/>
    <property type="project" value="TreeGrafter"/>
</dbReference>
<evidence type="ECO:0000256" key="1">
    <source>
        <dbReference type="SAM" id="MobiDB-lite"/>
    </source>
</evidence>